<sequence>MHRALQIPELLLDIFQAGEYEKCDLLPLALVCSVWNAVAVAVLWEEPKATSLLKLLPLDAWRVVKSMPNSGSIFAGSKPIERFAIVRPLTASDWERVLKRSCYVRSLRWDADYDYDESNLDQSVYSRILASPPPATLFPALRDLTCAARNPKSAQVIQLFLAPSLGRFVMMFYPWRGVRVTDIAATLAALGRRCPHLRVLGFDSYNYQDIPWLDFTLLENAIVDLARASGGALTTLSINMPCSAVFLPSFARCSSLVDVSVENQTPEGLAIPTYPSDGFPALCSLALTGISIRSASALVKSWGRRAMEDISISTLSDVTSRTLLDFTQAVSDHCKPRALHLILIRASASLFGEIEVAEPFAVRHAHLAPLRAFSELEMLVIKASRGSRITDTEYADLARSWPHLNTINLTGMCERDTPAVATLKALLPFAQCRELTDISLELNAVAVPPHTTSPAQVVNDKVTSLSVGDAPIGVNSFAVALYLSKVYPKLDTVQYECNPELEDEGEPETVRRQERWSTVETIFRTARNLKVPVEELQTLSRNLKTSIEDMCAVYGDHKDEDEGDWDVY</sequence>
<proteinExistence type="predicted"/>
<evidence type="ECO:0000313" key="1">
    <source>
        <dbReference type="EMBL" id="TRM64824.1"/>
    </source>
</evidence>
<accession>A0A550CJ99</accession>
<keyword evidence="2" id="KW-1185">Reference proteome</keyword>
<reference evidence="1 2" key="1">
    <citation type="journal article" date="2019" name="New Phytol.">
        <title>Comparative genomics reveals unique wood-decay strategies and fruiting body development in the Schizophyllaceae.</title>
        <authorList>
            <person name="Almasi E."/>
            <person name="Sahu N."/>
            <person name="Krizsan K."/>
            <person name="Balint B."/>
            <person name="Kovacs G.M."/>
            <person name="Kiss B."/>
            <person name="Cseklye J."/>
            <person name="Drula E."/>
            <person name="Henrissat B."/>
            <person name="Nagy I."/>
            <person name="Chovatia M."/>
            <person name="Adam C."/>
            <person name="LaButti K."/>
            <person name="Lipzen A."/>
            <person name="Riley R."/>
            <person name="Grigoriev I.V."/>
            <person name="Nagy L.G."/>
        </authorList>
    </citation>
    <scope>NUCLEOTIDE SEQUENCE [LARGE SCALE GENOMIC DNA]</scope>
    <source>
        <strain evidence="1 2">NL-1724</strain>
    </source>
</reference>
<name>A0A550CJ99_9AGAR</name>
<dbReference type="EMBL" id="VDMD01000006">
    <property type="protein sequence ID" value="TRM64824.1"/>
    <property type="molecule type" value="Genomic_DNA"/>
</dbReference>
<dbReference type="OrthoDB" id="2842184at2759"/>
<evidence type="ECO:0000313" key="2">
    <source>
        <dbReference type="Proteomes" id="UP000320762"/>
    </source>
</evidence>
<dbReference type="Proteomes" id="UP000320762">
    <property type="component" value="Unassembled WGS sequence"/>
</dbReference>
<comment type="caution">
    <text evidence="1">The sequence shown here is derived from an EMBL/GenBank/DDBJ whole genome shotgun (WGS) entry which is preliminary data.</text>
</comment>
<dbReference type="Gene3D" id="3.80.10.10">
    <property type="entry name" value="Ribonuclease Inhibitor"/>
    <property type="match status" value="1"/>
</dbReference>
<organism evidence="1 2">
    <name type="scientific">Schizophyllum amplum</name>
    <dbReference type="NCBI Taxonomy" id="97359"/>
    <lineage>
        <taxon>Eukaryota</taxon>
        <taxon>Fungi</taxon>
        <taxon>Dikarya</taxon>
        <taxon>Basidiomycota</taxon>
        <taxon>Agaricomycotina</taxon>
        <taxon>Agaricomycetes</taxon>
        <taxon>Agaricomycetidae</taxon>
        <taxon>Agaricales</taxon>
        <taxon>Schizophyllaceae</taxon>
        <taxon>Schizophyllum</taxon>
    </lineage>
</organism>
<gene>
    <name evidence="1" type="ORF">BD626DRAFT_235399</name>
</gene>
<protein>
    <submittedName>
        <fullName evidence="1">Uncharacterized protein</fullName>
    </submittedName>
</protein>
<dbReference type="AlphaFoldDB" id="A0A550CJ99"/>
<dbReference type="InterPro" id="IPR032675">
    <property type="entry name" value="LRR_dom_sf"/>
</dbReference>